<comment type="caution">
    <text evidence="8">The sequence shown here is derived from an EMBL/GenBank/DDBJ whole genome shotgun (WGS) entry which is preliminary data.</text>
</comment>
<comment type="subcellular location">
    <subcellularLocation>
        <location evidence="1">Cell outer membrane</location>
    </subcellularLocation>
</comment>
<gene>
    <name evidence="8" type="ORF">GCM10011379_20440</name>
</gene>
<dbReference type="AlphaFoldDB" id="A0A917MVC1"/>
<keyword evidence="4" id="KW-0472">Membrane</keyword>
<evidence type="ECO:0000259" key="6">
    <source>
        <dbReference type="Pfam" id="PF07980"/>
    </source>
</evidence>
<reference evidence="8" key="1">
    <citation type="journal article" date="2014" name="Int. J. Syst. Evol. Microbiol.">
        <title>Complete genome sequence of Corynebacterium casei LMG S-19264T (=DSM 44701T), isolated from a smear-ripened cheese.</title>
        <authorList>
            <consortium name="US DOE Joint Genome Institute (JGI-PGF)"/>
            <person name="Walter F."/>
            <person name="Albersmeier A."/>
            <person name="Kalinowski J."/>
            <person name="Ruckert C."/>
        </authorList>
    </citation>
    <scope>NUCLEOTIDE SEQUENCE</scope>
    <source>
        <strain evidence="8">CGMCC 1.15290</strain>
    </source>
</reference>
<comment type="similarity">
    <text evidence="2">Belongs to the SusD family.</text>
</comment>
<evidence type="ECO:0000313" key="8">
    <source>
        <dbReference type="EMBL" id="GGH66341.1"/>
    </source>
</evidence>
<evidence type="ECO:0000256" key="4">
    <source>
        <dbReference type="ARBA" id="ARBA00023136"/>
    </source>
</evidence>
<dbReference type="EMBL" id="BMIB01000002">
    <property type="protein sequence ID" value="GGH66341.1"/>
    <property type="molecule type" value="Genomic_DNA"/>
</dbReference>
<evidence type="ECO:0000313" key="9">
    <source>
        <dbReference type="Proteomes" id="UP000627292"/>
    </source>
</evidence>
<feature type="domain" description="RagB/SusD" evidence="6">
    <location>
        <begin position="317"/>
        <end position="532"/>
    </location>
</feature>
<dbReference type="Pfam" id="PF14322">
    <property type="entry name" value="SusD-like_3"/>
    <property type="match status" value="1"/>
</dbReference>
<reference evidence="8" key="2">
    <citation type="submission" date="2020-09" db="EMBL/GenBank/DDBJ databases">
        <authorList>
            <person name="Sun Q."/>
            <person name="Zhou Y."/>
        </authorList>
    </citation>
    <scope>NUCLEOTIDE SEQUENCE</scope>
    <source>
        <strain evidence="8">CGMCC 1.15290</strain>
    </source>
</reference>
<protein>
    <recommendedName>
        <fullName evidence="10">Starch-binding associating with outer membrane</fullName>
    </recommendedName>
</protein>
<name>A0A917MVC1_9BACT</name>
<proteinExistence type="inferred from homology"/>
<keyword evidence="3" id="KW-0732">Signal</keyword>
<dbReference type="InterPro" id="IPR011990">
    <property type="entry name" value="TPR-like_helical_dom_sf"/>
</dbReference>
<evidence type="ECO:0000256" key="2">
    <source>
        <dbReference type="ARBA" id="ARBA00006275"/>
    </source>
</evidence>
<organism evidence="8 9">
    <name type="scientific">Filimonas zeae</name>
    <dbReference type="NCBI Taxonomy" id="1737353"/>
    <lineage>
        <taxon>Bacteria</taxon>
        <taxon>Pseudomonadati</taxon>
        <taxon>Bacteroidota</taxon>
        <taxon>Chitinophagia</taxon>
        <taxon>Chitinophagales</taxon>
        <taxon>Chitinophagaceae</taxon>
        <taxon>Filimonas</taxon>
    </lineage>
</organism>
<dbReference type="SUPFAM" id="SSF48452">
    <property type="entry name" value="TPR-like"/>
    <property type="match status" value="1"/>
</dbReference>
<dbReference type="Pfam" id="PF07980">
    <property type="entry name" value="SusD_RagB"/>
    <property type="match status" value="1"/>
</dbReference>
<dbReference type="InterPro" id="IPR012944">
    <property type="entry name" value="SusD_RagB_dom"/>
</dbReference>
<dbReference type="PROSITE" id="PS51257">
    <property type="entry name" value="PROKAR_LIPOPROTEIN"/>
    <property type="match status" value="1"/>
</dbReference>
<evidence type="ECO:0000256" key="5">
    <source>
        <dbReference type="ARBA" id="ARBA00023237"/>
    </source>
</evidence>
<keyword evidence="9" id="KW-1185">Reference proteome</keyword>
<evidence type="ECO:0008006" key="10">
    <source>
        <dbReference type="Google" id="ProtNLM"/>
    </source>
</evidence>
<dbReference type="Gene3D" id="1.25.40.390">
    <property type="match status" value="1"/>
</dbReference>
<evidence type="ECO:0000256" key="3">
    <source>
        <dbReference type="ARBA" id="ARBA00022729"/>
    </source>
</evidence>
<feature type="domain" description="SusD-like N-terminal" evidence="7">
    <location>
        <begin position="93"/>
        <end position="225"/>
    </location>
</feature>
<dbReference type="GO" id="GO:0009279">
    <property type="term" value="C:cell outer membrane"/>
    <property type="evidence" value="ECO:0007669"/>
    <property type="project" value="UniProtKB-SubCell"/>
</dbReference>
<dbReference type="InterPro" id="IPR033985">
    <property type="entry name" value="SusD-like_N"/>
</dbReference>
<evidence type="ECO:0000259" key="7">
    <source>
        <dbReference type="Pfam" id="PF14322"/>
    </source>
</evidence>
<dbReference type="RefSeq" id="WP_188951930.1">
    <property type="nucleotide sequence ID" value="NZ_BMIB01000002.1"/>
</dbReference>
<evidence type="ECO:0000256" key="1">
    <source>
        <dbReference type="ARBA" id="ARBA00004442"/>
    </source>
</evidence>
<sequence length="532" mass="59771">MRILNIKKTAVFIALGIGFSVSCTRLDENLYDIILPEDITFTDKDAIPIMAPAYAAFRAVYFGWDGMFDASEDVSDLAVTPYRVGVGWGDYYITLHQHTWNSTTGPVEAIWSTCYDGVNLANKAIYDLEKIESLANKDVYVAEMRALRAVYYYILLDYYRNVPLVTKFDVEQGYLPAQNTAQEIYTFVETELKAVMDKLDTKTTDKSYGHMNKWAAKMTLAKLYLNSKVYLGVEKWDDALAQVNEVIDSKLFSLAPNYADPFKDDNSKSVEQIFSIPYTEVTAGGCYYPYKSLHPGSQATFKMVAGPWGGGTGMIPQFMDTYDPADKRLNTYLRGPQVDYNGAPIMVEGKQLNYVNYITSVDDALPEQGYRMVKWEIRIGLNGNQGNDAPLYRYTDALMIKAECLLRKGQAAEAAEIVTQVRQRDFGEADKAKATVTGAQLLGGSTYNYGTYKNGVITKPEGGADIQYGRFLDELAWEFVGEGRRRQDLIRFGVFSTKSWLSHTPKDAHINIFPIPFSAMNTNAKLKQNPGY</sequence>
<dbReference type="Proteomes" id="UP000627292">
    <property type="component" value="Unassembled WGS sequence"/>
</dbReference>
<keyword evidence="5" id="KW-0998">Cell outer membrane</keyword>
<accession>A0A917MVC1</accession>